<evidence type="ECO:0000313" key="3">
    <source>
        <dbReference type="Proteomes" id="UP000326565"/>
    </source>
</evidence>
<proteinExistence type="predicted"/>
<name>A0A5N5X3I2_9EURO</name>
<dbReference type="EMBL" id="ML732208">
    <property type="protein sequence ID" value="KAB8074565.1"/>
    <property type="molecule type" value="Genomic_DNA"/>
</dbReference>
<gene>
    <name evidence="2" type="ORF">BDV29DRAFT_122194</name>
</gene>
<keyword evidence="1" id="KW-1133">Transmembrane helix</keyword>
<reference evidence="2 3" key="1">
    <citation type="submission" date="2019-04" db="EMBL/GenBank/DDBJ databases">
        <title>Friends and foes A comparative genomics study of 23 Aspergillus species from section Flavi.</title>
        <authorList>
            <consortium name="DOE Joint Genome Institute"/>
            <person name="Kjaerbolling I."/>
            <person name="Vesth T."/>
            <person name="Frisvad J.C."/>
            <person name="Nybo J.L."/>
            <person name="Theobald S."/>
            <person name="Kildgaard S."/>
            <person name="Isbrandt T."/>
            <person name="Kuo A."/>
            <person name="Sato A."/>
            <person name="Lyhne E.K."/>
            <person name="Kogle M.E."/>
            <person name="Wiebenga A."/>
            <person name="Kun R.S."/>
            <person name="Lubbers R.J."/>
            <person name="Makela M.R."/>
            <person name="Barry K."/>
            <person name="Chovatia M."/>
            <person name="Clum A."/>
            <person name="Daum C."/>
            <person name="Haridas S."/>
            <person name="He G."/>
            <person name="LaButti K."/>
            <person name="Lipzen A."/>
            <person name="Mondo S."/>
            <person name="Riley R."/>
            <person name="Salamov A."/>
            <person name="Simmons B.A."/>
            <person name="Magnuson J.K."/>
            <person name="Henrissat B."/>
            <person name="Mortensen U.H."/>
            <person name="Larsen T.O."/>
            <person name="Devries R.P."/>
            <person name="Grigoriev I.V."/>
            <person name="Machida M."/>
            <person name="Baker S.E."/>
            <person name="Andersen M.R."/>
        </authorList>
    </citation>
    <scope>NUCLEOTIDE SEQUENCE [LARGE SCALE GENOMIC DNA]</scope>
    <source>
        <strain evidence="2 3">CBS 151.66</strain>
    </source>
</reference>
<protein>
    <submittedName>
        <fullName evidence="2">Uncharacterized protein</fullName>
    </submittedName>
</protein>
<organism evidence="2 3">
    <name type="scientific">Aspergillus leporis</name>
    <dbReference type="NCBI Taxonomy" id="41062"/>
    <lineage>
        <taxon>Eukaryota</taxon>
        <taxon>Fungi</taxon>
        <taxon>Dikarya</taxon>
        <taxon>Ascomycota</taxon>
        <taxon>Pezizomycotina</taxon>
        <taxon>Eurotiomycetes</taxon>
        <taxon>Eurotiomycetidae</taxon>
        <taxon>Eurotiales</taxon>
        <taxon>Aspergillaceae</taxon>
        <taxon>Aspergillus</taxon>
        <taxon>Aspergillus subgen. Circumdati</taxon>
    </lineage>
</organism>
<sequence>MQFMIKWALVRDTLIPATDRYHLLLFMLSIVARVVLPFMCRIRGPCRKWNPPSIYPSELIAATDLLIPFLAWPLCIYQAAMFGGCALHEGYMHQVDPTYSYSTCNASTTAAGTRMVRYRM</sequence>
<keyword evidence="3" id="KW-1185">Reference proteome</keyword>
<evidence type="ECO:0000256" key="1">
    <source>
        <dbReference type="SAM" id="Phobius"/>
    </source>
</evidence>
<feature type="transmembrane region" description="Helical" evidence="1">
    <location>
        <begin position="20"/>
        <end position="40"/>
    </location>
</feature>
<keyword evidence="1" id="KW-0472">Membrane</keyword>
<dbReference type="AlphaFoldDB" id="A0A5N5X3I2"/>
<accession>A0A5N5X3I2</accession>
<keyword evidence="1" id="KW-0812">Transmembrane</keyword>
<dbReference type="Proteomes" id="UP000326565">
    <property type="component" value="Unassembled WGS sequence"/>
</dbReference>
<evidence type="ECO:0000313" key="2">
    <source>
        <dbReference type="EMBL" id="KAB8074565.1"/>
    </source>
</evidence>